<dbReference type="EMBL" id="BMWX01000004">
    <property type="protein sequence ID" value="GGZ31362.1"/>
    <property type="molecule type" value="Genomic_DNA"/>
</dbReference>
<evidence type="ECO:0000256" key="1">
    <source>
        <dbReference type="SAM" id="SignalP"/>
    </source>
</evidence>
<reference evidence="2" key="2">
    <citation type="submission" date="2020-09" db="EMBL/GenBank/DDBJ databases">
        <authorList>
            <person name="Sun Q."/>
            <person name="Kim S."/>
        </authorList>
    </citation>
    <scope>NUCLEOTIDE SEQUENCE</scope>
    <source>
        <strain evidence="2">KCTC 12368</strain>
    </source>
</reference>
<dbReference type="Proteomes" id="UP000619457">
    <property type="component" value="Unassembled WGS sequence"/>
</dbReference>
<dbReference type="AlphaFoldDB" id="A0A918Q5G8"/>
<sequence>MKKNYIVLLLLFLTISFSAYSQKPANQKNMAFAGLGAGLPYGGFGAQLSYNIENYFTVFGGLGYNLVGAAGNAGFELGIPSKRQTSLFVTGMYGYNAATIVEGKEIYNNTYNGPSFGAGVKINSLKTPALFWKISILVPSRSESYNDAIEAMKRDPSINIETTPPPVLFSVGLNYSISSL</sequence>
<evidence type="ECO:0000313" key="3">
    <source>
        <dbReference type="Proteomes" id="UP000619457"/>
    </source>
</evidence>
<evidence type="ECO:0008006" key="4">
    <source>
        <dbReference type="Google" id="ProtNLM"/>
    </source>
</evidence>
<organism evidence="2 3">
    <name type="scientific">Echinicola pacifica</name>
    <dbReference type="NCBI Taxonomy" id="346377"/>
    <lineage>
        <taxon>Bacteria</taxon>
        <taxon>Pseudomonadati</taxon>
        <taxon>Bacteroidota</taxon>
        <taxon>Cytophagia</taxon>
        <taxon>Cytophagales</taxon>
        <taxon>Cyclobacteriaceae</taxon>
        <taxon>Echinicola</taxon>
    </lineage>
</organism>
<dbReference type="RefSeq" id="WP_018474769.1">
    <property type="nucleotide sequence ID" value="NZ_BMWX01000004.1"/>
</dbReference>
<name>A0A918Q5G8_9BACT</name>
<feature type="chain" id="PRO_5036747619" description="Outer membrane protein beta-barrel domain-containing protein" evidence="1">
    <location>
        <begin position="22"/>
        <end position="180"/>
    </location>
</feature>
<protein>
    <recommendedName>
        <fullName evidence="4">Outer membrane protein beta-barrel domain-containing protein</fullName>
    </recommendedName>
</protein>
<keyword evidence="3" id="KW-1185">Reference proteome</keyword>
<reference evidence="2" key="1">
    <citation type="journal article" date="2014" name="Int. J. Syst. Evol. Microbiol.">
        <title>Complete genome sequence of Corynebacterium casei LMG S-19264T (=DSM 44701T), isolated from a smear-ripened cheese.</title>
        <authorList>
            <consortium name="US DOE Joint Genome Institute (JGI-PGF)"/>
            <person name="Walter F."/>
            <person name="Albersmeier A."/>
            <person name="Kalinowski J."/>
            <person name="Ruckert C."/>
        </authorList>
    </citation>
    <scope>NUCLEOTIDE SEQUENCE</scope>
    <source>
        <strain evidence="2">KCTC 12368</strain>
    </source>
</reference>
<accession>A0A918Q5G8</accession>
<comment type="caution">
    <text evidence="2">The sequence shown here is derived from an EMBL/GenBank/DDBJ whole genome shotgun (WGS) entry which is preliminary data.</text>
</comment>
<keyword evidence="1" id="KW-0732">Signal</keyword>
<evidence type="ECO:0000313" key="2">
    <source>
        <dbReference type="EMBL" id="GGZ31362.1"/>
    </source>
</evidence>
<gene>
    <name evidence="2" type="ORF">GCM10007049_25600</name>
</gene>
<proteinExistence type="predicted"/>
<feature type="signal peptide" evidence="1">
    <location>
        <begin position="1"/>
        <end position="21"/>
    </location>
</feature>